<protein>
    <submittedName>
        <fullName evidence="7">Homoserine/homoserine lactone efflux protein</fullName>
    </submittedName>
</protein>
<evidence type="ECO:0000256" key="4">
    <source>
        <dbReference type="ARBA" id="ARBA00022989"/>
    </source>
</evidence>
<organism evidence="7 8">
    <name type="scientific">Achromobacter insuavis</name>
    <dbReference type="NCBI Taxonomy" id="1287735"/>
    <lineage>
        <taxon>Bacteria</taxon>
        <taxon>Pseudomonadati</taxon>
        <taxon>Pseudomonadota</taxon>
        <taxon>Betaproteobacteria</taxon>
        <taxon>Burkholderiales</taxon>
        <taxon>Alcaligenaceae</taxon>
        <taxon>Achromobacter</taxon>
    </lineage>
</organism>
<evidence type="ECO:0000313" key="7">
    <source>
        <dbReference type="EMBL" id="CAB3691904.1"/>
    </source>
</evidence>
<keyword evidence="2" id="KW-1003">Cell membrane</keyword>
<evidence type="ECO:0000256" key="3">
    <source>
        <dbReference type="ARBA" id="ARBA00022692"/>
    </source>
</evidence>
<evidence type="ECO:0000256" key="5">
    <source>
        <dbReference type="ARBA" id="ARBA00023136"/>
    </source>
</evidence>
<proteinExistence type="predicted"/>
<dbReference type="InterPro" id="IPR001123">
    <property type="entry name" value="LeuE-type"/>
</dbReference>
<dbReference type="EMBL" id="CADIJR010000064">
    <property type="protein sequence ID" value="CAB3691904.1"/>
    <property type="molecule type" value="Genomic_DNA"/>
</dbReference>
<gene>
    <name evidence="7" type="primary">rhtB_8</name>
    <name evidence="7" type="ORF">LMG26845_04789</name>
</gene>
<dbReference type="PANTHER" id="PTHR30086:SF20">
    <property type="entry name" value="ARGININE EXPORTER PROTEIN ARGO-RELATED"/>
    <property type="match status" value="1"/>
</dbReference>
<accession>A0A6J5B4N2</accession>
<feature type="transmembrane region" description="Helical" evidence="6">
    <location>
        <begin position="199"/>
        <end position="221"/>
    </location>
</feature>
<evidence type="ECO:0000313" key="8">
    <source>
        <dbReference type="Proteomes" id="UP000507979"/>
    </source>
</evidence>
<keyword evidence="4 6" id="KW-1133">Transmembrane helix</keyword>
<evidence type="ECO:0000256" key="6">
    <source>
        <dbReference type="SAM" id="Phobius"/>
    </source>
</evidence>
<name>A0A6J5B4N2_9BURK</name>
<feature type="transmembrane region" description="Helical" evidence="6">
    <location>
        <begin position="87"/>
        <end position="105"/>
    </location>
</feature>
<keyword evidence="5 6" id="KW-0472">Membrane</keyword>
<keyword evidence="8" id="KW-1185">Reference proteome</keyword>
<evidence type="ECO:0000256" key="1">
    <source>
        <dbReference type="ARBA" id="ARBA00004651"/>
    </source>
</evidence>
<sequence length="227" mass="23595">MGGAAGRARGSRQEMTMFPTEVLIAYLFACGIIVVSPGPDNILALSRGLSQGGVAAAVSSLGAAGGIMVHTLAATFGLSLLMQTSDMLFWSIKLAGAAYLIYLGVKALRARDLVTIRKSDHLPLRKVLAVGFLSNVLNPKPGLFVLAFLPQFVDSARGPVQVQMLVYGGIFAVLTLVVFSLVGAFAARLSGWLVSRPAVAARLNTGAGLTLIGAGVLVLTLRSGSQR</sequence>
<dbReference type="PIRSF" id="PIRSF006324">
    <property type="entry name" value="LeuE"/>
    <property type="match status" value="1"/>
</dbReference>
<feature type="transmembrane region" description="Helical" evidence="6">
    <location>
        <begin position="55"/>
        <end position="81"/>
    </location>
</feature>
<reference evidence="7 8" key="1">
    <citation type="submission" date="2020-04" db="EMBL/GenBank/DDBJ databases">
        <authorList>
            <person name="De Canck E."/>
        </authorList>
    </citation>
    <scope>NUCLEOTIDE SEQUENCE [LARGE SCALE GENOMIC DNA]</scope>
    <source>
        <strain evidence="7 8">LMG 26845</strain>
    </source>
</reference>
<feature type="transmembrane region" description="Helical" evidence="6">
    <location>
        <begin position="126"/>
        <end position="153"/>
    </location>
</feature>
<dbReference type="Proteomes" id="UP000507979">
    <property type="component" value="Unassembled WGS sequence"/>
</dbReference>
<dbReference type="GO" id="GO:0015171">
    <property type="term" value="F:amino acid transmembrane transporter activity"/>
    <property type="evidence" value="ECO:0007669"/>
    <property type="project" value="TreeGrafter"/>
</dbReference>
<dbReference type="PANTHER" id="PTHR30086">
    <property type="entry name" value="ARGININE EXPORTER PROTEIN ARGO"/>
    <property type="match status" value="1"/>
</dbReference>
<keyword evidence="3 6" id="KW-0812">Transmembrane</keyword>
<comment type="subcellular location">
    <subcellularLocation>
        <location evidence="1">Cell membrane</location>
        <topology evidence="1">Multi-pass membrane protein</topology>
    </subcellularLocation>
</comment>
<dbReference type="GO" id="GO:0005886">
    <property type="term" value="C:plasma membrane"/>
    <property type="evidence" value="ECO:0007669"/>
    <property type="project" value="UniProtKB-SubCell"/>
</dbReference>
<evidence type="ECO:0000256" key="2">
    <source>
        <dbReference type="ARBA" id="ARBA00022475"/>
    </source>
</evidence>
<feature type="transmembrane region" description="Helical" evidence="6">
    <location>
        <begin position="23"/>
        <end position="43"/>
    </location>
</feature>
<dbReference type="AlphaFoldDB" id="A0A6J5B4N2"/>
<dbReference type="Pfam" id="PF01810">
    <property type="entry name" value="LysE"/>
    <property type="match status" value="1"/>
</dbReference>
<feature type="transmembrane region" description="Helical" evidence="6">
    <location>
        <begin position="165"/>
        <end position="187"/>
    </location>
</feature>